<gene>
    <name evidence="1" type="ORF">NCTC11820_00829</name>
</gene>
<dbReference type="Pfam" id="PF11452">
    <property type="entry name" value="DUF3000"/>
    <property type="match status" value="1"/>
</dbReference>
<reference evidence="1 2" key="1">
    <citation type="submission" date="2018-06" db="EMBL/GenBank/DDBJ databases">
        <authorList>
            <consortium name="Pathogen Informatics"/>
            <person name="Doyle S."/>
        </authorList>
    </citation>
    <scope>NUCLEOTIDE SEQUENCE [LARGE SCALE GENOMIC DNA]</scope>
    <source>
        <strain evidence="1 2">NCTC11820</strain>
    </source>
</reference>
<dbReference type="InterPro" id="IPR021555">
    <property type="entry name" value="DUF3000"/>
</dbReference>
<dbReference type="AlphaFoldDB" id="A0A2X2YV88"/>
<evidence type="ECO:0000313" key="2">
    <source>
        <dbReference type="Proteomes" id="UP000250245"/>
    </source>
</evidence>
<name>A0A2X2YV88_9ACTO</name>
<sequence length="218" mass="23571">MSLGQKVFRVCRAWYGRFSGSLAYAERVSKASSAAQAQVPPAWKLALLSLRQASVPPRVSIHEVPAPTKIAPYAVAISAETALHVEAEAPATGRFVCLYDPQTQEGWGGEFRVIALVATDTELALGEDPLAGEVAWSWLRECLASRDADYGHLVGTATTTINRSFEGFALRATSATLEIRASWTPGSPDLSAHFLAWLDTMLQATGLSPEENVTQLRR</sequence>
<accession>A0A2X2YV88</accession>
<evidence type="ECO:0000313" key="1">
    <source>
        <dbReference type="EMBL" id="SQB64485.1"/>
    </source>
</evidence>
<dbReference type="EMBL" id="UASJ01000001">
    <property type="protein sequence ID" value="SQB64485.1"/>
    <property type="molecule type" value="Genomic_DNA"/>
</dbReference>
<organism evidence="1 2">
    <name type="scientific">Mobiluncus curtisii</name>
    <dbReference type="NCBI Taxonomy" id="2051"/>
    <lineage>
        <taxon>Bacteria</taxon>
        <taxon>Bacillati</taxon>
        <taxon>Actinomycetota</taxon>
        <taxon>Actinomycetes</taxon>
        <taxon>Actinomycetales</taxon>
        <taxon>Actinomycetaceae</taxon>
        <taxon>Mobiluncus</taxon>
    </lineage>
</organism>
<protein>
    <submittedName>
        <fullName evidence="1">Protein of uncharacterized function (DUF3000)</fullName>
    </submittedName>
</protein>
<dbReference type="Proteomes" id="UP000250245">
    <property type="component" value="Unassembled WGS sequence"/>
</dbReference>
<dbReference type="OMA" id="LEIRASW"/>
<proteinExistence type="predicted"/>